<accession>A0A369JIH2</accession>
<dbReference type="Proteomes" id="UP000076154">
    <property type="component" value="Unassembled WGS sequence"/>
</dbReference>
<dbReference type="EMBL" id="LUEZ02000054">
    <property type="protein sequence ID" value="RDB21668.1"/>
    <property type="molecule type" value="Genomic_DNA"/>
</dbReference>
<sequence length="96" mass="10874">MSRSYPACEDPIHPHRLQHSARNKARDRHHVMLILILVNTCVIPTRLSSHRLIDAEYDIQEVAVTNQVSVVNTIQTALLLFIPQSIPHHPLAPYPG</sequence>
<keyword evidence="2" id="KW-1185">Reference proteome</keyword>
<protein>
    <submittedName>
        <fullName evidence="1">Uncharacterized protein</fullName>
    </submittedName>
</protein>
<dbReference type="AlphaFoldDB" id="A0A369JIH2"/>
<gene>
    <name evidence="1" type="ORF">Hypma_011275</name>
</gene>
<reference evidence="1" key="1">
    <citation type="submission" date="2018-04" db="EMBL/GenBank/DDBJ databases">
        <title>Whole genome sequencing of Hypsizygus marmoreus.</title>
        <authorList>
            <person name="Choi I.-G."/>
            <person name="Min B."/>
            <person name="Kim J.-G."/>
            <person name="Kim S."/>
            <person name="Oh Y.-L."/>
            <person name="Kong W.-S."/>
            <person name="Park H."/>
            <person name="Jeong J."/>
            <person name="Song E.-S."/>
        </authorList>
    </citation>
    <scope>NUCLEOTIDE SEQUENCE [LARGE SCALE GENOMIC DNA]</scope>
    <source>
        <strain evidence="1">51987-8</strain>
    </source>
</reference>
<evidence type="ECO:0000313" key="2">
    <source>
        <dbReference type="Proteomes" id="UP000076154"/>
    </source>
</evidence>
<comment type="caution">
    <text evidence="1">The sequence shown here is derived from an EMBL/GenBank/DDBJ whole genome shotgun (WGS) entry which is preliminary data.</text>
</comment>
<name>A0A369JIH2_HYPMA</name>
<dbReference type="InParanoid" id="A0A369JIH2"/>
<proteinExistence type="predicted"/>
<organism evidence="1 2">
    <name type="scientific">Hypsizygus marmoreus</name>
    <name type="common">White beech mushroom</name>
    <name type="synonym">Agaricus marmoreus</name>
    <dbReference type="NCBI Taxonomy" id="39966"/>
    <lineage>
        <taxon>Eukaryota</taxon>
        <taxon>Fungi</taxon>
        <taxon>Dikarya</taxon>
        <taxon>Basidiomycota</taxon>
        <taxon>Agaricomycotina</taxon>
        <taxon>Agaricomycetes</taxon>
        <taxon>Agaricomycetidae</taxon>
        <taxon>Agaricales</taxon>
        <taxon>Tricholomatineae</taxon>
        <taxon>Lyophyllaceae</taxon>
        <taxon>Hypsizygus</taxon>
    </lineage>
</organism>
<evidence type="ECO:0000313" key="1">
    <source>
        <dbReference type="EMBL" id="RDB21668.1"/>
    </source>
</evidence>